<sequence length="133" mass="13622">MAGITTAETRRLALEWRAFDGTRAGAACCESYAQHGGQDQTSHDLAITLQLVDESTFDVSAVSAGCAGSLLSLAVDGLLDAAVVEGVGRLEAQKMVVVSSIEMLGLVPAGDHPSVLPEKIASPGGCSKEHSPS</sequence>
<evidence type="ECO:0000313" key="2">
    <source>
        <dbReference type="EMBL" id="KAK9424849.1"/>
    </source>
</evidence>
<comment type="caution">
    <text evidence="2">The sequence shown here is derived from an EMBL/GenBank/DDBJ whole genome shotgun (WGS) entry which is preliminary data.</text>
</comment>
<dbReference type="Gene3D" id="1.10.3730.10">
    <property type="entry name" value="ProC C-terminal domain-like"/>
    <property type="match status" value="1"/>
</dbReference>
<proteinExistence type="predicted"/>
<dbReference type="InterPro" id="IPR029036">
    <property type="entry name" value="P5CR_dimer"/>
</dbReference>
<dbReference type="EMBL" id="JARVKF010000029">
    <property type="protein sequence ID" value="KAK9424849.1"/>
    <property type="molecule type" value="Genomic_DNA"/>
</dbReference>
<organism evidence="2 3">
    <name type="scientific">Seiridium unicorne</name>
    <dbReference type="NCBI Taxonomy" id="138068"/>
    <lineage>
        <taxon>Eukaryota</taxon>
        <taxon>Fungi</taxon>
        <taxon>Dikarya</taxon>
        <taxon>Ascomycota</taxon>
        <taxon>Pezizomycotina</taxon>
        <taxon>Sordariomycetes</taxon>
        <taxon>Xylariomycetidae</taxon>
        <taxon>Amphisphaeriales</taxon>
        <taxon>Sporocadaceae</taxon>
        <taxon>Seiridium</taxon>
    </lineage>
</organism>
<evidence type="ECO:0000259" key="1">
    <source>
        <dbReference type="Pfam" id="PF14748"/>
    </source>
</evidence>
<dbReference type="InterPro" id="IPR008927">
    <property type="entry name" value="6-PGluconate_DH-like_C_sf"/>
</dbReference>
<accession>A0ABR2VD49</accession>
<keyword evidence="3" id="KW-1185">Reference proteome</keyword>
<evidence type="ECO:0000313" key="3">
    <source>
        <dbReference type="Proteomes" id="UP001408356"/>
    </source>
</evidence>
<feature type="domain" description="Pyrroline-5-carboxylate reductase dimerisation" evidence="1">
    <location>
        <begin position="54"/>
        <end position="128"/>
    </location>
</feature>
<dbReference type="Proteomes" id="UP001408356">
    <property type="component" value="Unassembled WGS sequence"/>
</dbReference>
<gene>
    <name evidence="2" type="ORF">SUNI508_13371</name>
</gene>
<protein>
    <submittedName>
        <fullName evidence="2">Pyrroline-5-carboxylate reductase</fullName>
    </submittedName>
</protein>
<dbReference type="Pfam" id="PF14748">
    <property type="entry name" value="P5CR_dimer"/>
    <property type="match status" value="1"/>
</dbReference>
<name>A0ABR2VD49_9PEZI</name>
<dbReference type="SUPFAM" id="SSF48179">
    <property type="entry name" value="6-phosphogluconate dehydrogenase C-terminal domain-like"/>
    <property type="match status" value="1"/>
</dbReference>
<reference evidence="2 3" key="1">
    <citation type="journal article" date="2024" name="J. Plant Pathol.">
        <title>Sequence and assembly of the genome of Seiridium unicorne, isolate CBS 538.82, causal agent of cypress canker disease.</title>
        <authorList>
            <person name="Scali E."/>
            <person name="Rocca G.D."/>
            <person name="Danti R."/>
            <person name="Garbelotto M."/>
            <person name="Barberini S."/>
            <person name="Baroncelli R."/>
            <person name="Emiliani G."/>
        </authorList>
    </citation>
    <scope>NUCLEOTIDE SEQUENCE [LARGE SCALE GENOMIC DNA]</scope>
    <source>
        <strain evidence="2 3">BM-138-508</strain>
    </source>
</reference>